<evidence type="ECO:0000313" key="2">
    <source>
        <dbReference type="Proteomes" id="UP000740883"/>
    </source>
</evidence>
<organism evidence="1 2">
    <name type="scientific">Nosema granulosis</name>
    <dbReference type="NCBI Taxonomy" id="83296"/>
    <lineage>
        <taxon>Eukaryota</taxon>
        <taxon>Fungi</taxon>
        <taxon>Fungi incertae sedis</taxon>
        <taxon>Microsporidia</taxon>
        <taxon>Nosematidae</taxon>
        <taxon>Nosema</taxon>
    </lineage>
</organism>
<accession>A0A9P6H2G2</accession>
<dbReference type="AlphaFoldDB" id="A0A9P6H2G2"/>
<name>A0A9P6H2G2_9MICR</name>
<keyword evidence="2" id="KW-1185">Reference proteome</keyword>
<dbReference type="OrthoDB" id="2190441at2759"/>
<comment type="caution">
    <text evidence="1">The sequence shown here is derived from an EMBL/GenBank/DDBJ whole genome shotgun (WGS) entry which is preliminary data.</text>
</comment>
<proteinExistence type="predicted"/>
<dbReference type="EMBL" id="SBJO01000053">
    <property type="protein sequence ID" value="KAF9763795.1"/>
    <property type="molecule type" value="Genomic_DNA"/>
</dbReference>
<gene>
    <name evidence="1" type="ORF">NGRA_1027</name>
</gene>
<sequence length="349" mass="40705">MKLNTSEFPLNKKVLYGSEDKIVYEEEKSGLSETWDKLSFKYQQDFENENNKQTMEAKSSKMLKDIKVELDTFMSTLSLVDKGIIKASEVKEKDKEIVNLKENMIDSSIKILDKGIEACNKACTILEDLNNVIFEGLADDRSLSIFGIPFKLVDSQLRMYFTEEDYAYINSENKLIFPDHWKPAGLLFTFEYEDNVFSTYYPPTVHQNDILNIKEYFKENNLCGKKNKHNISFEITRSTQPFEEEQSSYVSKRLAVLCNIIFDIVNEKNGFKDVDDEIFEYINLYVSDIFEKNLIASLENYQIANISRNLMLDGRPSVFIILSDKNYKFVRTTYSLSIFIDEKRVALEF</sequence>
<dbReference type="Proteomes" id="UP000740883">
    <property type="component" value="Unassembled WGS sequence"/>
</dbReference>
<reference evidence="1 2" key="1">
    <citation type="journal article" date="2020" name="Genome Biol. Evol.">
        <title>Comparative genomics of strictly vertically transmitted, feminizing microsporidia endosymbionts of amphipod crustaceans.</title>
        <authorList>
            <person name="Cormier A."/>
            <person name="Chebbi M.A."/>
            <person name="Giraud I."/>
            <person name="Wattier R."/>
            <person name="Teixeira M."/>
            <person name="Gilbert C."/>
            <person name="Rigaud T."/>
            <person name="Cordaux R."/>
        </authorList>
    </citation>
    <scope>NUCLEOTIDE SEQUENCE [LARGE SCALE GENOMIC DNA]</scope>
    <source>
        <strain evidence="1 2">Ou3-Ou53</strain>
    </source>
</reference>
<protein>
    <submittedName>
        <fullName evidence="1">Uncharacterized protein</fullName>
    </submittedName>
</protein>
<evidence type="ECO:0000313" key="1">
    <source>
        <dbReference type="EMBL" id="KAF9763795.1"/>
    </source>
</evidence>